<evidence type="ECO:0000313" key="2">
    <source>
        <dbReference type="EMBL" id="KUJ94558.1"/>
    </source>
</evidence>
<dbReference type="CDD" id="cd02440">
    <property type="entry name" value="AdoMet_MTases"/>
    <property type="match status" value="1"/>
</dbReference>
<dbReference type="SUPFAM" id="SSF53335">
    <property type="entry name" value="S-adenosyl-L-methionine-dependent methyltransferases"/>
    <property type="match status" value="1"/>
</dbReference>
<dbReference type="Proteomes" id="UP000054307">
    <property type="component" value="Unassembled WGS sequence"/>
</dbReference>
<organism evidence="2 5">
    <name type="scientific">Archaeoglobus fulgidus</name>
    <dbReference type="NCBI Taxonomy" id="2234"/>
    <lineage>
        <taxon>Archaea</taxon>
        <taxon>Methanobacteriati</taxon>
        <taxon>Methanobacteriota</taxon>
        <taxon>Archaeoglobi</taxon>
        <taxon>Archaeoglobales</taxon>
        <taxon>Archaeoglobaceae</taxon>
        <taxon>Archaeoglobus</taxon>
    </lineage>
</organism>
<name>A0A117KMP2_ARCFL</name>
<dbReference type="InterPro" id="IPR007848">
    <property type="entry name" value="Small_mtfrase_dom"/>
</dbReference>
<dbReference type="Proteomes" id="UP000054015">
    <property type="component" value="Unassembled WGS sequence"/>
</dbReference>
<dbReference type="Gene3D" id="3.40.50.150">
    <property type="entry name" value="Vaccinia Virus protein VP39"/>
    <property type="match status" value="1"/>
</dbReference>
<protein>
    <recommendedName>
        <fullName evidence="1">Methyltransferase small domain-containing protein</fullName>
    </recommendedName>
</protein>
<evidence type="ECO:0000259" key="1">
    <source>
        <dbReference type="Pfam" id="PF05175"/>
    </source>
</evidence>
<reference evidence="4 5" key="2">
    <citation type="journal article" date="2015" name="MBio">
        <title>Genome-Resolved Metagenomic Analysis Reveals Roles for Candidate Phyla and Other Microbial Community Members in Biogeochemical Transformations in Oil Reservoirs.</title>
        <authorList>
            <person name="Hu P."/>
            <person name="Tom L."/>
            <person name="Singh A."/>
            <person name="Thomas B.C."/>
            <person name="Baker B.J."/>
            <person name="Piceno Y.M."/>
            <person name="Andersen G.L."/>
            <person name="Banfield J.F."/>
        </authorList>
    </citation>
    <scope>NUCLEOTIDE SEQUENCE [LARGE SCALE GENOMIC DNA]</scope>
</reference>
<evidence type="ECO:0000313" key="4">
    <source>
        <dbReference type="Proteomes" id="UP000054015"/>
    </source>
</evidence>
<dbReference type="Pfam" id="PF05175">
    <property type="entry name" value="MTS"/>
    <property type="match status" value="1"/>
</dbReference>
<dbReference type="PANTHER" id="PTHR23290">
    <property type="entry name" value="RRNA N6-ADENOSINE-METHYLTRANSFERASE METTL5"/>
    <property type="match status" value="1"/>
</dbReference>
<dbReference type="PANTHER" id="PTHR23290:SF0">
    <property type="entry name" value="RRNA N6-ADENOSINE-METHYLTRANSFERASE METTL5"/>
    <property type="match status" value="1"/>
</dbReference>
<dbReference type="EMBL" id="LGEX01000002">
    <property type="protein sequence ID" value="KUK07590.1"/>
    <property type="molecule type" value="Genomic_DNA"/>
</dbReference>
<evidence type="ECO:0000313" key="5">
    <source>
        <dbReference type="Proteomes" id="UP000054307"/>
    </source>
</evidence>
<sequence>MKKKKLEIVLEKIKGFQNPKIELEQYVTPPSLAAFIATTAELNGDLDLIIDLGCGTGILAIACSLLGHYSVGVDLDVEALKIARDNAAELGVEADFVRSEVSKFQCKRKVTTVMNPPFGIQRKHADRPFLLKAFEISKVIYTVHSAGSSNFVRKLSKEHGFEVTHQWNFSIPLKRTYSFHEKAFKYIPVEVFRIEKHEIRNAGR</sequence>
<evidence type="ECO:0000313" key="3">
    <source>
        <dbReference type="EMBL" id="KUK07590.1"/>
    </source>
</evidence>
<dbReference type="InterPro" id="IPR029063">
    <property type="entry name" value="SAM-dependent_MTases_sf"/>
</dbReference>
<reference evidence="2" key="1">
    <citation type="journal article" date="2015" name="MBio">
        <title>Genome-resolved metagenomic analysis reveals roles for candidate phyla and other microbial community members in biogeochemical transformations in oil reservoirs.</title>
        <authorList>
            <person name="Hu P."/>
            <person name="Tom L."/>
            <person name="Singh A."/>
            <person name="Thomas B.C."/>
            <person name="Baker B.J."/>
            <person name="Piceno Y.M."/>
            <person name="Andersen G.L."/>
            <person name="Banfield J.F."/>
        </authorList>
    </citation>
    <scope>NUCLEOTIDE SEQUENCE [LARGE SCALE GENOMIC DNA]</scope>
    <source>
        <strain evidence="3">49_2300</strain>
        <strain evidence="2">49_95</strain>
    </source>
</reference>
<dbReference type="GO" id="GO:0016740">
    <property type="term" value="F:transferase activity"/>
    <property type="evidence" value="ECO:0007669"/>
    <property type="project" value="TreeGrafter"/>
</dbReference>
<gene>
    <name evidence="2" type="ORF">XD40_0331</name>
    <name evidence="3" type="ORF">XD48_0102</name>
</gene>
<feature type="domain" description="Methyltransferase small" evidence="1">
    <location>
        <begin position="48"/>
        <end position="123"/>
    </location>
</feature>
<dbReference type="EMBL" id="LGEQ01000003">
    <property type="protein sequence ID" value="KUJ94558.1"/>
    <property type="molecule type" value="Genomic_DNA"/>
</dbReference>
<comment type="caution">
    <text evidence="2">The sequence shown here is derived from an EMBL/GenBank/DDBJ whole genome shotgun (WGS) entry which is preliminary data.</text>
</comment>
<dbReference type="PATRIC" id="fig|2234.6.peg.2244"/>
<dbReference type="InterPro" id="IPR051720">
    <property type="entry name" value="rRNA_MeTrfase/Polyamine_Synth"/>
</dbReference>
<dbReference type="AlphaFoldDB" id="A0A117KMP2"/>
<accession>A0A117KMP2</accession>
<proteinExistence type="predicted"/>